<dbReference type="PATRIC" id="fig|1219045.3.peg.605"/>
<name>A0A086PEB8_SPHHM</name>
<evidence type="ECO:0000313" key="2">
    <source>
        <dbReference type="Proteomes" id="UP000024284"/>
    </source>
</evidence>
<protein>
    <submittedName>
        <fullName evidence="1">Uncharacterized protein</fullName>
    </submittedName>
</protein>
<dbReference type="STRING" id="76947.GCA_002080435_02352"/>
<dbReference type="AlphaFoldDB" id="A0A086PEB8"/>
<proteinExistence type="predicted"/>
<gene>
    <name evidence="1" type="ORF">BV98_000594</name>
</gene>
<dbReference type="EMBL" id="JFZA02000002">
    <property type="protein sequence ID" value="KFG91736.1"/>
    <property type="molecule type" value="Genomic_DNA"/>
</dbReference>
<reference evidence="1" key="1">
    <citation type="submission" date="2014-08" db="EMBL/GenBank/DDBJ databases">
        <title>Draft genome sequences of Sphingobium herbicidovorans.</title>
        <authorList>
            <person name="Gan H.M."/>
            <person name="Gan H.Y."/>
            <person name="Savka M.A."/>
        </authorList>
    </citation>
    <scope>NUCLEOTIDE SEQUENCE [LARGE SCALE GENOMIC DNA]</scope>
    <source>
        <strain evidence="1">NBRC 16415</strain>
    </source>
</reference>
<keyword evidence="2" id="KW-1185">Reference proteome</keyword>
<dbReference type="Proteomes" id="UP000024284">
    <property type="component" value="Unassembled WGS sequence"/>
</dbReference>
<sequence length="132" mass="15082">MVAGAIAILAALGKGAAWALNWKDARARTRAAKLQAWHEELQAREEQQDKRDRDYQQRIETQLRRLAVENRVLRRAFELVAEPLRRLEPDNPNLARAQLMLDRAFPLDPALPEDLASLTAMIDRPAPEPERV</sequence>
<comment type="caution">
    <text evidence="1">The sequence shown here is derived from an EMBL/GenBank/DDBJ whole genome shotgun (WGS) entry which is preliminary data.</text>
</comment>
<evidence type="ECO:0000313" key="1">
    <source>
        <dbReference type="EMBL" id="KFG91736.1"/>
    </source>
</evidence>
<organism evidence="1 2">
    <name type="scientific">Sphingobium herbicidovorans (strain ATCC 700291 / DSM 11019 / CCUG 56400 / KCTC 2939 / LMG 18315 / NBRC 16415 / MH)</name>
    <name type="common">Sphingomonas herbicidovorans</name>
    <dbReference type="NCBI Taxonomy" id="1219045"/>
    <lineage>
        <taxon>Bacteria</taxon>
        <taxon>Pseudomonadati</taxon>
        <taxon>Pseudomonadota</taxon>
        <taxon>Alphaproteobacteria</taxon>
        <taxon>Sphingomonadales</taxon>
        <taxon>Sphingomonadaceae</taxon>
        <taxon>Sphingobium</taxon>
    </lineage>
</organism>
<accession>A0A086PEB8</accession>